<evidence type="ECO:0000256" key="6">
    <source>
        <dbReference type="RuleBase" id="RU004347"/>
    </source>
</evidence>
<evidence type="ECO:0000259" key="7">
    <source>
        <dbReference type="Pfam" id="PF01583"/>
    </source>
</evidence>
<evidence type="ECO:0000256" key="2">
    <source>
        <dbReference type="ARBA" id="ARBA00012121"/>
    </source>
</evidence>
<evidence type="ECO:0000313" key="9">
    <source>
        <dbReference type="Proteomes" id="UP000312702"/>
    </source>
</evidence>
<comment type="pathway">
    <text evidence="6">Sulfur metabolism; hydrogen sulfide biosynthesis; sulfite from sulfate: step 2/3.</text>
</comment>
<proteinExistence type="inferred from homology"/>
<sequence>MKKITKKVIWFTGLSGSGKSTLANSLISQLRKQKFSCILLDGDEVRSGLCADLAFSESDRIENIRRIAEMASLMIKQSDFVVVATISPNDFLRNKAKKIITGKLFNLIYLSTPFDVCVARDTKGLYKKAFEGKIKNFTGIGARFSPPKKYHLIIDTNQSKIKDSLSQILKMLNVD</sequence>
<dbReference type="PANTHER" id="PTHR42700:SF1">
    <property type="entry name" value="SULFATE ADENYLYLTRANSFERASE"/>
    <property type="match status" value="1"/>
</dbReference>
<dbReference type="InterPro" id="IPR002891">
    <property type="entry name" value="APS"/>
</dbReference>
<evidence type="ECO:0000256" key="4">
    <source>
        <dbReference type="ARBA" id="ARBA00022741"/>
    </source>
</evidence>
<dbReference type="CDD" id="cd02027">
    <property type="entry name" value="APSK"/>
    <property type="match status" value="1"/>
</dbReference>
<gene>
    <name evidence="8" type="primary">cysC</name>
    <name evidence="8" type="ORF">FIT74_06205</name>
</gene>
<protein>
    <recommendedName>
        <fullName evidence="2 6">Adenylyl-sulfate kinase</fullName>
        <ecNumber evidence="2 6">2.7.1.25</ecNumber>
    </recommendedName>
</protein>
<comment type="catalytic activity">
    <reaction evidence="1 6">
        <text>adenosine 5'-phosphosulfate + ATP = 3'-phosphoadenylyl sulfate + ADP + H(+)</text>
        <dbReference type="Rhea" id="RHEA:24152"/>
        <dbReference type="ChEBI" id="CHEBI:15378"/>
        <dbReference type="ChEBI" id="CHEBI:30616"/>
        <dbReference type="ChEBI" id="CHEBI:58243"/>
        <dbReference type="ChEBI" id="CHEBI:58339"/>
        <dbReference type="ChEBI" id="CHEBI:456216"/>
        <dbReference type="EC" id="2.7.1.25"/>
    </reaction>
</comment>
<dbReference type="Pfam" id="PF01583">
    <property type="entry name" value="APS_kinase"/>
    <property type="match status" value="1"/>
</dbReference>
<evidence type="ECO:0000256" key="3">
    <source>
        <dbReference type="ARBA" id="ARBA00022679"/>
    </source>
</evidence>
<evidence type="ECO:0000256" key="5">
    <source>
        <dbReference type="ARBA" id="ARBA00022840"/>
    </source>
</evidence>
<dbReference type="EMBL" id="CP040973">
    <property type="protein sequence ID" value="QDC61718.1"/>
    <property type="molecule type" value="Genomic_DNA"/>
</dbReference>
<dbReference type="InterPro" id="IPR050512">
    <property type="entry name" value="Sulf_AdTrans/APS_kinase"/>
</dbReference>
<dbReference type="PANTHER" id="PTHR42700">
    <property type="entry name" value="SULFATE ADENYLYLTRANSFERASE"/>
    <property type="match status" value="1"/>
</dbReference>
<dbReference type="RefSeq" id="WP_139884780.1">
    <property type="nucleotide sequence ID" value="NZ_CP040973.1"/>
</dbReference>
<feature type="domain" description="APS kinase" evidence="7">
    <location>
        <begin position="7"/>
        <end position="155"/>
    </location>
</feature>
<keyword evidence="6 8" id="KW-0418">Kinase</keyword>
<keyword evidence="4 6" id="KW-0547">Nucleotide-binding</keyword>
<name>A0ABX5VUU5_9PROT</name>
<dbReference type="InterPro" id="IPR027417">
    <property type="entry name" value="P-loop_NTPase"/>
</dbReference>
<dbReference type="Proteomes" id="UP000312702">
    <property type="component" value="Chromosome"/>
</dbReference>
<organism evidence="8 9">
    <name type="scientific">Candidatus Methylopumilus universalis</name>
    <dbReference type="NCBI Taxonomy" id="2588536"/>
    <lineage>
        <taxon>Bacteria</taxon>
        <taxon>Pseudomonadati</taxon>
        <taxon>Pseudomonadota</taxon>
        <taxon>Betaproteobacteria</taxon>
        <taxon>Nitrosomonadales</taxon>
        <taxon>Methylophilaceae</taxon>
        <taxon>Candidatus Methylopumilus</taxon>
    </lineage>
</organism>
<dbReference type="InterPro" id="IPR059117">
    <property type="entry name" value="APS_kinase_dom"/>
</dbReference>
<dbReference type="NCBIfam" id="NF003013">
    <property type="entry name" value="PRK03846.1"/>
    <property type="match status" value="1"/>
</dbReference>
<dbReference type="GO" id="GO:0004020">
    <property type="term" value="F:adenylylsulfate kinase activity"/>
    <property type="evidence" value="ECO:0007669"/>
    <property type="project" value="UniProtKB-EC"/>
</dbReference>
<dbReference type="EC" id="2.7.1.25" evidence="2 6"/>
<keyword evidence="9" id="KW-1185">Reference proteome</keyword>
<keyword evidence="3 6" id="KW-0808">Transferase</keyword>
<comment type="similarity">
    <text evidence="6">Belongs to the APS kinase family.</text>
</comment>
<comment type="function">
    <text evidence="6">Catalyzes the synthesis of activated sulfate.</text>
</comment>
<reference evidence="8 9" key="1">
    <citation type="journal article" date="2019" name="ISME J.">
        <title>Evolution in action: habitat transition from sediment to the pelagial leads to genome streamlining in Methylophilaceae.</title>
        <authorList>
            <person name="Salcher M."/>
            <person name="Schaefle D."/>
            <person name="Kaspar M."/>
            <person name="Neuenschwander S.M."/>
            <person name="Ghai R."/>
        </authorList>
    </citation>
    <scope>NUCLEOTIDE SEQUENCE [LARGE SCALE GENOMIC DNA]</scope>
    <source>
        <strain evidence="8 9">MMS-VI-25</strain>
    </source>
</reference>
<dbReference type="NCBIfam" id="TIGR00455">
    <property type="entry name" value="apsK"/>
    <property type="match status" value="1"/>
</dbReference>
<keyword evidence="5 6" id="KW-0067">ATP-binding</keyword>
<dbReference type="Gene3D" id="3.40.50.300">
    <property type="entry name" value="P-loop containing nucleotide triphosphate hydrolases"/>
    <property type="match status" value="1"/>
</dbReference>
<accession>A0ABX5VUU5</accession>
<evidence type="ECO:0000256" key="1">
    <source>
        <dbReference type="ARBA" id="ARBA00001823"/>
    </source>
</evidence>
<evidence type="ECO:0000313" key="8">
    <source>
        <dbReference type="EMBL" id="QDC61718.1"/>
    </source>
</evidence>
<dbReference type="SUPFAM" id="SSF52540">
    <property type="entry name" value="P-loop containing nucleoside triphosphate hydrolases"/>
    <property type="match status" value="1"/>
</dbReference>